<feature type="transmembrane region" description="Helical" evidence="13">
    <location>
        <begin position="146"/>
        <end position="167"/>
    </location>
</feature>
<keyword evidence="14" id="KW-0732">Signal</keyword>
<evidence type="ECO:0000313" key="16">
    <source>
        <dbReference type="Proteomes" id="UP001202867"/>
    </source>
</evidence>
<name>A0ABT0DLS0_9HYPH</name>
<feature type="chain" id="PRO_5045720172" description="Nickel/cobalt efflux system" evidence="14">
    <location>
        <begin position="25"/>
        <end position="320"/>
    </location>
</feature>
<keyword evidence="8 13" id="KW-1133">Transmembrane helix</keyword>
<sequence length="320" mass="32352">MNRRLAVGALALLAAALALHPAFAQSPFGVGAPPAAAETGGIAGFILAKQAEFYRLLTAAVRASKQDGHAVFLLGGISFAYGVFHAAGPGHGKAVISSYLLANEATLKRGIGLAFASAFAQALTAILVAGLLAALIGATAAAMSRAVYVIELAAYGLIVLIGLRLAFVKGRALLAAWRGVPAHVHGPDCGCGDGHAHMPGPEDLPRGGGWREWWGAVMSVGLRPCSGAILVLVFALAQGIFWVGAASALLMGVGTALTVSAVAALAVFAKRTAVRIAANRPGSTGAVVLRGVEFLAALALVAFGMALLTGFMVSERLTLG</sequence>
<keyword evidence="12" id="KW-0170">Cobalt</keyword>
<feature type="transmembrane region" description="Helical" evidence="13">
    <location>
        <begin position="220"/>
        <end position="242"/>
    </location>
</feature>
<dbReference type="Pfam" id="PF03824">
    <property type="entry name" value="NicO"/>
    <property type="match status" value="2"/>
</dbReference>
<evidence type="ECO:0000256" key="14">
    <source>
        <dbReference type="SAM" id="SignalP"/>
    </source>
</evidence>
<comment type="function">
    <text evidence="1">Efflux system for nickel and cobalt.</text>
</comment>
<comment type="subcellular location">
    <subcellularLocation>
        <location evidence="2 13">Cell membrane</location>
        <topology evidence="2 13">Multi-pass membrane protein</topology>
    </subcellularLocation>
</comment>
<feature type="signal peptide" evidence="14">
    <location>
        <begin position="1"/>
        <end position="24"/>
    </location>
</feature>
<keyword evidence="5" id="KW-1003">Cell membrane</keyword>
<dbReference type="PANTHER" id="PTHR40659:SF1">
    <property type="entry name" value="NICKEL_COBALT EFFLUX SYSTEM RCNA"/>
    <property type="match status" value="1"/>
</dbReference>
<feature type="transmembrane region" description="Helical" evidence="13">
    <location>
        <begin position="248"/>
        <end position="268"/>
    </location>
</feature>
<feature type="transmembrane region" description="Helical" evidence="13">
    <location>
        <begin position="70"/>
        <end position="90"/>
    </location>
</feature>
<reference evidence="15 16" key="1">
    <citation type="submission" date="2022-04" db="EMBL/GenBank/DDBJ databases">
        <authorList>
            <person name="Grouzdev D.S."/>
            <person name="Pantiukh K.S."/>
            <person name="Krutkina M.S."/>
        </authorList>
    </citation>
    <scope>NUCLEOTIDE SEQUENCE [LARGE SCALE GENOMIC DNA]</scope>
    <source>
        <strain evidence="15 16">Jip08</strain>
    </source>
</reference>
<comment type="similarity">
    <text evidence="13">Belongs to the NiCoT transporter (TC 2.A.52) family.</text>
</comment>
<protein>
    <recommendedName>
        <fullName evidence="13">Nickel/cobalt efflux system</fullName>
    </recommendedName>
</protein>
<evidence type="ECO:0000256" key="1">
    <source>
        <dbReference type="ARBA" id="ARBA00002510"/>
    </source>
</evidence>
<evidence type="ECO:0000256" key="9">
    <source>
        <dbReference type="ARBA" id="ARBA00023065"/>
    </source>
</evidence>
<gene>
    <name evidence="15" type="ORF">MWN33_09285</name>
</gene>
<dbReference type="EMBL" id="JALKCG010000002">
    <property type="protein sequence ID" value="MCK0208223.1"/>
    <property type="molecule type" value="Genomic_DNA"/>
</dbReference>
<keyword evidence="16" id="KW-1185">Reference proteome</keyword>
<evidence type="ECO:0000256" key="4">
    <source>
        <dbReference type="ARBA" id="ARBA00022448"/>
    </source>
</evidence>
<dbReference type="InterPro" id="IPR051224">
    <property type="entry name" value="NiCoT_RcnA"/>
</dbReference>
<keyword evidence="10" id="KW-0921">Nickel transport</keyword>
<evidence type="ECO:0000256" key="8">
    <source>
        <dbReference type="ARBA" id="ARBA00022989"/>
    </source>
</evidence>
<dbReference type="RefSeq" id="WP_247200202.1">
    <property type="nucleotide sequence ID" value="NZ_JALKCG010000002.1"/>
</dbReference>
<dbReference type="InterPro" id="IPR011541">
    <property type="entry name" value="Ni/Co_transpt_high_affinity"/>
</dbReference>
<dbReference type="PANTHER" id="PTHR40659">
    <property type="entry name" value="NICKEL/COBALT EFFLUX SYSTEM RCNA"/>
    <property type="match status" value="1"/>
</dbReference>
<evidence type="ECO:0000256" key="11">
    <source>
        <dbReference type="ARBA" id="ARBA00023136"/>
    </source>
</evidence>
<keyword evidence="9" id="KW-0406">Ion transport</keyword>
<evidence type="ECO:0000256" key="3">
    <source>
        <dbReference type="ARBA" id="ARBA00022426"/>
    </source>
</evidence>
<organism evidence="15 16">
    <name type="scientific">Ancylobacter koreensis</name>
    <dbReference type="NCBI Taxonomy" id="266121"/>
    <lineage>
        <taxon>Bacteria</taxon>
        <taxon>Pseudomonadati</taxon>
        <taxon>Pseudomonadota</taxon>
        <taxon>Alphaproteobacteria</taxon>
        <taxon>Hyphomicrobiales</taxon>
        <taxon>Xanthobacteraceae</taxon>
        <taxon>Ancylobacter</taxon>
    </lineage>
</organism>
<evidence type="ECO:0000256" key="6">
    <source>
        <dbReference type="ARBA" id="ARBA00022596"/>
    </source>
</evidence>
<feature type="transmembrane region" description="Helical" evidence="13">
    <location>
        <begin position="288"/>
        <end position="313"/>
    </location>
</feature>
<evidence type="ECO:0000256" key="10">
    <source>
        <dbReference type="ARBA" id="ARBA00023112"/>
    </source>
</evidence>
<keyword evidence="3" id="KW-0171">Cobalt transport</keyword>
<feature type="transmembrane region" description="Helical" evidence="13">
    <location>
        <begin position="111"/>
        <end position="140"/>
    </location>
</feature>
<evidence type="ECO:0000256" key="5">
    <source>
        <dbReference type="ARBA" id="ARBA00022475"/>
    </source>
</evidence>
<evidence type="ECO:0000256" key="13">
    <source>
        <dbReference type="RuleBase" id="RU362101"/>
    </source>
</evidence>
<keyword evidence="11 13" id="KW-0472">Membrane</keyword>
<keyword evidence="7 13" id="KW-0812">Transmembrane</keyword>
<proteinExistence type="inferred from homology"/>
<evidence type="ECO:0000256" key="2">
    <source>
        <dbReference type="ARBA" id="ARBA00004651"/>
    </source>
</evidence>
<evidence type="ECO:0000256" key="12">
    <source>
        <dbReference type="ARBA" id="ARBA00023285"/>
    </source>
</evidence>
<keyword evidence="6" id="KW-0533">Nickel</keyword>
<keyword evidence="4 13" id="KW-0813">Transport</keyword>
<comment type="caution">
    <text evidence="15">The sequence shown here is derived from an EMBL/GenBank/DDBJ whole genome shotgun (WGS) entry which is preliminary data.</text>
</comment>
<reference evidence="16" key="2">
    <citation type="submission" date="2023-07" db="EMBL/GenBank/DDBJ databases">
        <title>Ancylobacter moscoviensis sp. nov., facultatively methylotrophic bacteria from activated sludge and the reclassification of Starkeya novella (Starkey 1934) Kelly et al. 2000 as Ancylobacter novellus comb. nov., Starkeya koreensis Im et al. 2006 as Ancylobacter koreensis comb.nov., Angulomicrobium tetraedrale Vasil'eva et al. 1986 as Ancylobacter tetraedralis comb. nov., Angulomicrobium amanitiforme Fritz et al. 2004 as Ancylobacter amanitiformis comb. nov. and Methylorhabdus multivorans Doronina et al. 1996 as Ancylobacter multivorans comb. nov. and emended description of the genus Ancylobacter.</title>
        <authorList>
            <person name="Doronina N."/>
            <person name="Chemodurova A."/>
            <person name="Grouzdev D."/>
            <person name="Koziaeva V."/>
            <person name="Shi W."/>
            <person name="Wu L."/>
            <person name="Kaparullina E."/>
        </authorList>
    </citation>
    <scope>NUCLEOTIDE SEQUENCE [LARGE SCALE GENOMIC DNA]</scope>
    <source>
        <strain evidence="16">Jip08</strain>
    </source>
</reference>
<evidence type="ECO:0000313" key="15">
    <source>
        <dbReference type="EMBL" id="MCK0208223.1"/>
    </source>
</evidence>
<evidence type="ECO:0000256" key="7">
    <source>
        <dbReference type="ARBA" id="ARBA00022692"/>
    </source>
</evidence>
<dbReference type="Proteomes" id="UP001202867">
    <property type="component" value="Unassembled WGS sequence"/>
</dbReference>
<accession>A0ABT0DLS0</accession>